<name>A0A9N9XUY3_PHYSR</name>
<evidence type="ECO:0000313" key="3">
    <source>
        <dbReference type="Proteomes" id="UP001153712"/>
    </source>
</evidence>
<dbReference type="AlphaFoldDB" id="A0A9N9XUY3"/>
<sequence length="272" mass="31569">MQPENFNIVSSIIADVIQRGYKKRNDYSCQCLLDLDNKPISSSKGTQINQLKNFHHVNQKLIWQDIIEKVHLLKEQEMLFKRLEKNLYKLRAFPMNLALQMIGDDVKFDRRELQSAIINHFTIEETNMNKDKTDCIPFEKNLNPNGKISYLQPLTDNIKDTRLLLKCKESFTSNKSTNISCKRIKRRTGVYSSRKDKKKASTPREKVVVQRENEEVTSEGTSEVLQAKVSQISSTSERLKSFSPSSYASKETYISCRKPQNVREAKGKETRR</sequence>
<dbReference type="EMBL" id="OU900099">
    <property type="protein sequence ID" value="CAG9862991.1"/>
    <property type="molecule type" value="Genomic_DNA"/>
</dbReference>
<organism evidence="2 3">
    <name type="scientific">Phyllotreta striolata</name>
    <name type="common">Striped flea beetle</name>
    <name type="synonym">Crioceris striolata</name>
    <dbReference type="NCBI Taxonomy" id="444603"/>
    <lineage>
        <taxon>Eukaryota</taxon>
        <taxon>Metazoa</taxon>
        <taxon>Ecdysozoa</taxon>
        <taxon>Arthropoda</taxon>
        <taxon>Hexapoda</taxon>
        <taxon>Insecta</taxon>
        <taxon>Pterygota</taxon>
        <taxon>Neoptera</taxon>
        <taxon>Endopterygota</taxon>
        <taxon>Coleoptera</taxon>
        <taxon>Polyphaga</taxon>
        <taxon>Cucujiformia</taxon>
        <taxon>Chrysomeloidea</taxon>
        <taxon>Chrysomelidae</taxon>
        <taxon>Galerucinae</taxon>
        <taxon>Alticini</taxon>
        <taxon>Phyllotreta</taxon>
    </lineage>
</organism>
<proteinExistence type="predicted"/>
<protein>
    <submittedName>
        <fullName evidence="2">Uncharacterized protein</fullName>
    </submittedName>
</protein>
<feature type="region of interest" description="Disordered" evidence="1">
    <location>
        <begin position="190"/>
        <end position="272"/>
    </location>
</feature>
<reference evidence="2" key="1">
    <citation type="submission" date="2022-01" db="EMBL/GenBank/DDBJ databases">
        <authorList>
            <person name="King R."/>
        </authorList>
    </citation>
    <scope>NUCLEOTIDE SEQUENCE</scope>
</reference>
<dbReference type="Proteomes" id="UP001153712">
    <property type="component" value="Chromosome 6"/>
</dbReference>
<gene>
    <name evidence="2" type="ORF">PHYEVI_LOCUS9292</name>
</gene>
<feature type="compositionally biased region" description="Basic and acidic residues" evidence="1">
    <location>
        <begin position="202"/>
        <end position="214"/>
    </location>
</feature>
<feature type="compositionally biased region" description="Polar residues" evidence="1">
    <location>
        <begin position="218"/>
        <end position="249"/>
    </location>
</feature>
<evidence type="ECO:0000313" key="2">
    <source>
        <dbReference type="EMBL" id="CAG9862991.1"/>
    </source>
</evidence>
<evidence type="ECO:0000256" key="1">
    <source>
        <dbReference type="SAM" id="MobiDB-lite"/>
    </source>
</evidence>
<accession>A0A9N9XUY3</accession>
<keyword evidence="3" id="KW-1185">Reference proteome</keyword>
<feature type="compositionally biased region" description="Basic and acidic residues" evidence="1">
    <location>
        <begin position="261"/>
        <end position="272"/>
    </location>
</feature>